<comment type="caution">
    <text evidence="3">The sequence shown here is derived from an EMBL/GenBank/DDBJ whole genome shotgun (WGS) entry which is preliminary data.</text>
</comment>
<dbReference type="PANTHER" id="PTHR13217">
    <property type="entry name" value="PLECKSTRIN HOMOLOGY DOMAIN-CONTAINING FAMILY G MEMBER 7"/>
    <property type="match status" value="1"/>
</dbReference>
<evidence type="ECO:0000313" key="3">
    <source>
        <dbReference type="EMBL" id="KAJ8301099.1"/>
    </source>
</evidence>
<dbReference type="InterPro" id="IPR000219">
    <property type="entry name" value="DH_dom"/>
</dbReference>
<dbReference type="InterPro" id="IPR040181">
    <property type="entry name" value="PKHG5/7"/>
</dbReference>
<protein>
    <recommendedName>
        <fullName evidence="2">DH domain-containing protein</fullName>
    </recommendedName>
</protein>
<dbReference type="InterPro" id="IPR035899">
    <property type="entry name" value="DBL_dom_sf"/>
</dbReference>
<dbReference type="Proteomes" id="UP001217089">
    <property type="component" value="Unassembled WGS sequence"/>
</dbReference>
<evidence type="ECO:0000259" key="2">
    <source>
        <dbReference type="PROSITE" id="PS50010"/>
    </source>
</evidence>
<dbReference type="Pfam" id="PF00621">
    <property type="entry name" value="RhoGEF"/>
    <property type="match status" value="1"/>
</dbReference>
<name>A0ABQ9E6S2_TEGGR</name>
<dbReference type="PANTHER" id="PTHR13217:SF6">
    <property type="entry name" value="PLECKSTRIN HOMOLOGY DOMAIN-CONTAINING FAMILY G MEMBER 7"/>
    <property type="match status" value="1"/>
</dbReference>
<feature type="compositionally biased region" description="Polar residues" evidence="1">
    <location>
        <begin position="56"/>
        <end position="71"/>
    </location>
</feature>
<feature type="domain" description="DH" evidence="2">
    <location>
        <begin position="199"/>
        <end position="393"/>
    </location>
</feature>
<dbReference type="SMART" id="SM00325">
    <property type="entry name" value="RhoGEF"/>
    <property type="match status" value="1"/>
</dbReference>
<dbReference type="EMBL" id="JARBDR010000918">
    <property type="protein sequence ID" value="KAJ8301099.1"/>
    <property type="molecule type" value="Genomic_DNA"/>
</dbReference>
<sequence length="470" mass="54304">MHYRDTNIVVDGEVSNMCHDLQQIAVNIHAEPKVRVLSSPRVSPILFVGDSEMTSVSDSDEATNVSLTSASEDSDLEPSPPVVRRGRRSAIVDTKNFGDVSPTNSITGSITVQFLNIAERLRRRRSSIDLTMNVYPGDLLMKTRSKESLPRLEDVLSEIKPSEFKDNHLCAYKNLHWSDLIASSDKHSEDLKISETERKRREAVWELFKSECVFLIDHLMVLKHCFMEPLKKVQVEGHLMYAEPQDLFGNLDELCYVSYTFCKDFIAALLKDMSSTDFGSTRVLISAFERFTTHSRDGGVYHTYCLNYGNALTYLEKLRRHDDFNEFEKWCCQDQRCNRLKLTDLLVAPMQHCTKFPLLLNNVRKYTDDPVEQHLLSESVGKVEMSLQTMEDKMKWAKNYERLQEIQQQLVWPAVTELDPRAFVPDKNKNRYNAIQTNRIPLIYKTDTYTRSTIFNISLGFDENNNRLKL</sequence>
<accession>A0ABQ9E6S2</accession>
<reference evidence="3 4" key="1">
    <citation type="submission" date="2022-12" db="EMBL/GenBank/DDBJ databases">
        <title>Chromosome-level genome of Tegillarca granosa.</title>
        <authorList>
            <person name="Kim J."/>
        </authorList>
    </citation>
    <scope>NUCLEOTIDE SEQUENCE [LARGE SCALE GENOMIC DNA]</scope>
    <source>
        <strain evidence="3">Teg-2019</strain>
        <tissue evidence="3">Adductor muscle</tissue>
    </source>
</reference>
<evidence type="ECO:0000256" key="1">
    <source>
        <dbReference type="SAM" id="MobiDB-lite"/>
    </source>
</evidence>
<evidence type="ECO:0000313" key="4">
    <source>
        <dbReference type="Proteomes" id="UP001217089"/>
    </source>
</evidence>
<proteinExistence type="predicted"/>
<feature type="region of interest" description="Disordered" evidence="1">
    <location>
        <begin position="56"/>
        <end position="82"/>
    </location>
</feature>
<organism evidence="3 4">
    <name type="scientific">Tegillarca granosa</name>
    <name type="common">Malaysian cockle</name>
    <name type="synonym">Anadara granosa</name>
    <dbReference type="NCBI Taxonomy" id="220873"/>
    <lineage>
        <taxon>Eukaryota</taxon>
        <taxon>Metazoa</taxon>
        <taxon>Spiralia</taxon>
        <taxon>Lophotrochozoa</taxon>
        <taxon>Mollusca</taxon>
        <taxon>Bivalvia</taxon>
        <taxon>Autobranchia</taxon>
        <taxon>Pteriomorphia</taxon>
        <taxon>Arcoida</taxon>
        <taxon>Arcoidea</taxon>
        <taxon>Arcidae</taxon>
        <taxon>Tegillarca</taxon>
    </lineage>
</organism>
<dbReference type="SUPFAM" id="SSF48065">
    <property type="entry name" value="DBL homology domain (DH-domain)"/>
    <property type="match status" value="1"/>
</dbReference>
<dbReference type="Gene3D" id="1.20.900.10">
    <property type="entry name" value="Dbl homology (DH) domain"/>
    <property type="match status" value="1"/>
</dbReference>
<keyword evidence="4" id="KW-1185">Reference proteome</keyword>
<dbReference type="PROSITE" id="PS50010">
    <property type="entry name" value="DH_2"/>
    <property type="match status" value="1"/>
</dbReference>
<gene>
    <name evidence="3" type="ORF">KUTeg_020086</name>
</gene>